<keyword evidence="2" id="KW-1185">Reference proteome</keyword>
<gene>
    <name evidence="1" type="ORF">GH714_038570</name>
</gene>
<name>A0A6A6NAQ6_HEVBR</name>
<sequence length="108" mass="11687">MVPLNGFNPIVMTISEPPMAMVKINSDATTCIQRNFGTIAAIARDDNGGPFGWSRKKIKGITDPLILECIACREATILAKLQNMVEEDSQVVINSISGALIPQSRVTK</sequence>
<evidence type="ECO:0008006" key="3">
    <source>
        <dbReference type="Google" id="ProtNLM"/>
    </source>
</evidence>
<protein>
    <recommendedName>
        <fullName evidence="3">RNase H type-1 domain-containing protein</fullName>
    </recommendedName>
</protein>
<reference evidence="1 2" key="1">
    <citation type="journal article" date="2020" name="Mol. Plant">
        <title>The Chromosome-Based Rubber Tree Genome Provides New Insights into Spurge Genome Evolution and Rubber Biosynthesis.</title>
        <authorList>
            <person name="Liu J."/>
            <person name="Shi C."/>
            <person name="Shi C.C."/>
            <person name="Li W."/>
            <person name="Zhang Q.J."/>
            <person name="Zhang Y."/>
            <person name="Li K."/>
            <person name="Lu H.F."/>
            <person name="Shi C."/>
            <person name="Zhu S.T."/>
            <person name="Xiao Z.Y."/>
            <person name="Nan H."/>
            <person name="Yue Y."/>
            <person name="Zhu X.G."/>
            <person name="Wu Y."/>
            <person name="Hong X.N."/>
            <person name="Fan G.Y."/>
            <person name="Tong Y."/>
            <person name="Zhang D."/>
            <person name="Mao C.L."/>
            <person name="Liu Y.L."/>
            <person name="Hao S.J."/>
            <person name="Liu W.Q."/>
            <person name="Lv M.Q."/>
            <person name="Zhang H.B."/>
            <person name="Liu Y."/>
            <person name="Hu-Tang G.R."/>
            <person name="Wang J.P."/>
            <person name="Wang J.H."/>
            <person name="Sun Y.H."/>
            <person name="Ni S.B."/>
            <person name="Chen W.B."/>
            <person name="Zhang X.C."/>
            <person name="Jiao Y.N."/>
            <person name="Eichler E.E."/>
            <person name="Li G.H."/>
            <person name="Liu X."/>
            <person name="Gao L.Z."/>
        </authorList>
    </citation>
    <scope>NUCLEOTIDE SEQUENCE [LARGE SCALE GENOMIC DNA]</scope>
    <source>
        <strain evidence="2">cv. GT1</strain>
        <tissue evidence="1">Leaf</tissue>
    </source>
</reference>
<dbReference type="EMBL" id="JAAGAX010000003">
    <property type="protein sequence ID" value="KAF2321309.1"/>
    <property type="molecule type" value="Genomic_DNA"/>
</dbReference>
<organism evidence="1 2">
    <name type="scientific">Hevea brasiliensis</name>
    <name type="common">Para rubber tree</name>
    <name type="synonym">Siphonia brasiliensis</name>
    <dbReference type="NCBI Taxonomy" id="3981"/>
    <lineage>
        <taxon>Eukaryota</taxon>
        <taxon>Viridiplantae</taxon>
        <taxon>Streptophyta</taxon>
        <taxon>Embryophyta</taxon>
        <taxon>Tracheophyta</taxon>
        <taxon>Spermatophyta</taxon>
        <taxon>Magnoliopsida</taxon>
        <taxon>eudicotyledons</taxon>
        <taxon>Gunneridae</taxon>
        <taxon>Pentapetalae</taxon>
        <taxon>rosids</taxon>
        <taxon>fabids</taxon>
        <taxon>Malpighiales</taxon>
        <taxon>Euphorbiaceae</taxon>
        <taxon>Crotonoideae</taxon>
        <taxon>Micrandreae</taxon>
        <taxon>Hevea</taxon>
    </lineage>
</organism>
<dbReference type="AlphaFoldDB" id="A0A6A6NAQ6"/>
<proteinExistence type="predicted"/>
<accession>A0A6A6NAQ6</accession>
<evidence type="ECO:0000313" key="2">
    <source>
        <dbReference type="Proteomes" id="UP000467840"/>
    </source>
</evidence>
<comment type="caution">
    <text evidence="1">The sequence shown here is derived from an EMBL/GenBank/DDBJ whole genome shotgun (WGS) entry which is preliminary data.</text>
</comment>
<evidence type="ECO:0000313" key="1">
    <source>
        <dbReference type="EMBL" id="KAF2321309.1"/>
    </source>
</evidence>
<dbReference type="Proteomes" id="UP000467840">
    <property type="component" value="Chromosome 10"/>
</dbReference>